<evidence type="ECO:0000313" key="2">
    <source>
        <dbReference type="EMBL" id="GEL73921.1"/>
    </source>
</evidence>
<dbReference type="EMBL" id="BJVY01000040">
    <property type="protein sequence ID" value="GEL73921.1"/>
    <property type="molecule type" value="Genomic_DNA"/>
</dbReference>
<name>A0A511HK28_9BACT</name>
<evidence type="ECO:0000313" key="3">
    <source>
        <dbReference type="Proteomes" id="UP000321224"/>
    </source>
</evidence>
<evidence type="ECO:0008006" key="4">
    <source>
        <dbReference type="Google" id="ProtNLM"/>
    </source>
</evidence>
<feature type="chain" id="PRO_5021823805" description="Dickkopf N-terminal cysteine-rich domain-containing protein" evidence="1">
    <location>
        <begin position="37"/>
        <end position="128"/>
    </location>
</feature>
<protein>
    <recommendedName>
        <fullName evidence="4">Dickkopf N-terminal cysteine-rich domain-containing protein</fullName>
    </recommendedName>
</protein>
<reference evidence="2 3" key="1">
    <citation type="submission" date="2019-07" db="EMBL/GenBank/DDBJ databases">
        <title>Whole genome shotgun sequence of Myxococcus virescens NBRC 100334.</title>
        <authorList>
            <person name="Hosoyama A."/>
            <person name="Uohara A."/>
            <person name="Ohji S."/>
            <person name="Ichikawa N."/>
        </authorList>
    </citation>
    <scope>NUCLEOTIDE SEQUENCE [LARGE SCALE GENOMIC DNA]</scope>
    <source>
        <strain evidence="2 3">NBRC 100334</strain>
    </source>
</reference>
<evidence type="ECO:0000256" key="1">
    <source>
        <dbReference type="SAM" id="SignalP"/>
    </source>
</evidence>
<dbReference type="Proteomes" id="UP000321224">
    <property type="component" value="Unassembled WGS sequence"/>
</dbReference>
<comment type="caution">
    <text evidence="2">The sequence shown here is derived from an EMBL/GenBank/DDBJ whole genome shotgun (WGS) entry which is preliminary data.</text>
</comment>
<accession>A0A511HK28</accession>
<keyword evidence="1" id="KW-0732">Signal</keyword>
<dbReference type="AlphaFoldDB" id="A0A511HK28"/>
<proteinExistence type="predicted"/>
<sequence>MARTIRLSYTWGKRITLSRGPMRLSLMSLLCLLVSAGCGDDTSQLPNSSLAACSFTDACANADEECYVSQVCGPPAPDEELYCQAEKGDRQCHRRCQDDGACGPGETCRAVEWVKRTDMLTTTTLCFK</sequence>
<gene>
    <name evidence="2" type="ORF">MVI01_57050</name>
</gene>
<organism evidence="2 3">
    <name type="scientific">Myxococcus virescens</name>
    <dbReference type="NCBI Taxonomy" id="83456"/>
    <lineage>
        <taxon>Bacteria</taxon>
        <taxon>Pseudomonadati</taxon>
        <taxon>Myxococcota</taxon>
        <taxon>Myxococcia</taxon>
        <taxon>Myxococcales</taxon>
        <taxon>Cystobacterineae</taxon>
        <taxon>Myxococcaceae</taxon>
        <taxon>Myxococcus</taxon>
    </lineage>
</organism>
<feature type="signal peptide" evidence="1">
    <location>
        <begin position="1"/>
        <end position="36"/>
    </location>
</feature>